<dbReference type="SMR" id="A2EE17"/>
<dbReference type="Proteomes" id="UP000001542">
    <property type="component" value="Unassembled WGS sequence"/>
</dbReference>
<dbReference type="PANTHER" id="PTHR23180">
    <property type="entry name" value="CENTAURIN/ARF"/>
    <property type="match status" value="1"/>
</dbReference>
<evidence type="ECO:0000256" key="1">
    <source>
        <dbReference type="ARBA" id="ARBA00022723"/>
    </source>
</evidence>
<keyword evidence="2 4" id="KW-0863">Zinc-finger</keyword>
<dbReference type="eggNOG" id="KOG0521">
    <property type="taxonomic scope" value="Eukaryota"/>
</dbReference>
<organism evidence="7 8">
    <name type="scientific">Trichomonas vaginalis (strain ATCC PRA-98 / G3)</name>
    <dbReference type="NCBI Taxonomy" id="412133"/>
    <lineage>
        <taxon>Eukaryota</taxon>
        <taxon>Metamonada</taxon>
        <taxon>Parabasalia</taxon>
        <taxon>Trichomonadida</taxon>
        <taxon>Trichomonadidae</taxon>
        <taxon>Trichomonas</taxon>
    </lineage>
</organism>
<evidence type="ECO:0000259" key="6">
    <source>
        <dbReference type="PROSITE" id="PS50115"/>
    </source>
</evidence>
<dbReference type="Gene3D" id="1.25.40.20">
    <property type="entry name" value="Ankyrin repeat-containing domain"/>
    <property type="match status" value="1"/>
</dbReference>
<evidence type="ECO:0000256" key="3">
    <source>
        <dbReference type="ARBA" id="ARBA00022833"/>
    </source>
</evidence>
<dbReference type="SMART" id="SM00105">
    <property type="entry name" value="ArfGap"/>
    <property type="match status" value="1"/>
</dbReference>
<dbReference type="RefSeq" id="XP_001321352.1">
    <property type="nucleotide sequence ID" value="XM_001321317.1"/>
</dbReference>
<dbReference type="PROSITE" id="PS50115">
    <property type="entry name" value="ARFGAP"/>
    <property type="match status" value="1"/>
</dbReference>
<keyword evidence="3" id="KW-0862">Zinc</keyword>
<dbReference type="SUPFAM" id="SSF57863">
    <property type="entry name" value="ArfGap/RecO-like zinc finger"/>
    <property type="match status" value="1"/>
</dbReference>
<dbReference type="InterPro" id="IPR001849">
    <property type="entry name" value="PH_domain"/>
</dbReference>
<evidence type="ECO:0000259" key="5">
    <source>
        <dbReference type="PROSITE" id="PS50003"/>
    </source>
</evidence>
<dbReference type="CDD" id="cd00821">
    <property type="entry name" value="PH"/>
    <property type="match status" value="1"/>
</dbReference>
<dbReference type="InterPro" id="IPR001164">
    <property type="entry name" value="ArfGAP_dom"/>
</dbReference>
<dbReference type="KEGG" id="tva:4767045"/>
<sequence length="399" mass="45317">MENFDRQTETTKKIIENLIDLNQSGSLNRSGYLWKRGNGFGKVWHSRFVTVNNQQFKFFKIHGDVIEDRGTIDLVTASVRKESDSGRPNCLRITDPSHSWIFQCPDQAEADLWIDTIKENVSYSLDHRDQMKFMAEDLKTEEKCADCGAPCPTWCCLNWGTSICIHCSGVHRGMGVNISKVRSLTLDKLDSDFKKLLNMIGNERANEILLSAHCPPDDMPREDLIRQKYIELEFIEKSFLNIYDAIERMDFYAVLKCVMSGQLRDPANRIEYYSHLIISRRNFTPTKSQTEYNSISPLHVAAAVGNIPILLLVGLNTTNIDISDFAGWSPLSYAVFYKKSEVVHALMKLGVNPGKCDPRGNPYHIAVVNQDKELGALFLPYWQGDPTPPEIEAPVDIMS</sequence>
<evidence type="ECO:0000256" key="4">
    <source>
        <dbReference type="PROSITE-ProRule" id="PRU00288"/>
    </source>
</evidence>
<reference evidence="7" key="2">
    <citation type="journal article" date="2007" name="Science">
        <title>Draft genome sequence of the sexually transmitted pathogen Trichomonas vaginalis.</title>
        <authorList>
            <person name="Carlton J.M."/>
            <person name="Hirt R.P."/>
            <person name="Silva J.C."/>
            <person name="Delcher A.L."/>
            <person name="Schatz M."/>
            <person name="Zhao Q."/>
            <person name="Wortman J.R."/>
            <person name="Bidwell S.L."/>
            <person name="Alsmark U.C.M."/>
            <person name="Besteiro S."/>
            <person name="Sicheritz-Ponten T."/>
            <person name="Noel C.J."/>
            <person name="Dacks J.B."/>
            <person name="Foster P.G."/>
            <person name="Simillion C."/>
            <person name="Van de Peer Y."/>
            <person name="Miranda-Saavedra D."/>
            <person name="Barton G.J."/>
            <person name="Westrop G.D."/>
            <person name="Mueller S."/>
            <person name="Dessi D."/>
            <person name="Fiori P.L."/>
            <person name="Ren Q."/>
            <person name="Paulsen I."/>
            <person name="Zhang H."/>
            <person name="Bastida-Corcuera F.D."/>
            <person name="Simoes-Barbosa A."/>
            <person name="Brown M.T."/>
            <person name="Hayes R.D."/>
            <person name="Mukherjee M."/>
            <person name="Okumura C.Y."/>
            <person name="Schneider R."/>
            <person name="Smith A.J."/>
            <person name="Vanacova S."/>
            <person name="Villalvazo M."/>
            <person name="Haas B.J."/>
            <person name="Pertea M."/>
            <person name="Feldblyum T.V."/>
            <person name="Utterback T.R."/>
            <person name="Shu C.L."/>
            <person name="Osoegawa K."/>
            <person name="de Jong P.J."/>
            <person name="Hrdy I."/>
            <person name="Horvathova L."/>
            <person name="Zubacova Z."/>
            <person name="Dolezal P."/>
            <person name="Malik S.B."/>
            <person name="Logsdon J.M. Jr."/>
            <person name="Henze K."/>
            <person name="Gupta A."/>
            <person name="Wang C.C."/>
            <person name="Dunne R.L."/>
            <person name="Upcroft J.A."/>
            <person name="Upcroft P."/>
            <person name="White O."/>
            <person name="Salzberg S.L."/>
            <person name="Tang P."/>
            <person name="Chiu C.-H."/>
            <person name="Lee Y.-S."/>
            <person name="Embley T.M."/>
            <person name="Coombs G.H."/>
            <person name="Mottram J.C."/>
            <person name="Tachezy J."/>
            <person name="Fraser-Liggett C.M."/>
            <person name="Johnson P.J."/>
        </authorList>
    </citation>
    <scope>NUCLEOTIDE SEQUENCE [LARGE SCALE GENOMIC DNA]</scope>
    <source>
        <strain evidence="7">G3</strain>
    </source>
</reference>
<dbReference type="InterPro" id="IPR045258">
    <property type="entry name" value="ACAP1/2/3-like"/>
</dbReference>
<evidence type="ECO:0000256" key="2">
    <source>
        <dbReference type="ARBA" id="ARBA00022771"/>
    </source>
</evidence>
<dbReference type="InterPro" id="IPR036770">
    <property type="entry name" value="Ankyrin_rpt-contain_sf"/>
</dbReference>
<name>A2EE17_TRIV3</name>
<dbReference type="VEuPathDB" id="TrichDB:TVAG_230890"/>
<dbReference type="FunCoup" id="A2EE17">
    <property type="interactions" value="248"/>
</dbReference>
<evidence type="ECO:0000313" key="8">
    <source>
        <dbReference type="Proteomes" id="UP000001542"/>
    </source>
</evidence>
<reference evidence="7" key="1">
    <citation type="submission" date="2006-10" db="EMBL/GenBank/DDBJ databases">
        <authorList>
            <person name="Amadeo P."/>
            <person name="Zhao Q."/>
            <person name="Wortman J."/>
            <person name="Fraser-Liggett C."/>
            <person name="Carlton J."/>
        </authorList>
    </citation>
    <scope>NUCLEOTIDE SEQUENCE</scope>
    <source>
        <strain evidence="7">G3</strain>
    </source>
</reference>
<feature type="domain" description="Arf-GAP" evidence="6">
    <location>
        <begin position="132"/>
        <end position="250"/>
    </location>
</feature>
<evidence type="ECO:0000313" key="7">
    <source>
        <dbReference type="EMBL" id="EAY09129.1"/>
    </source>
</evidence>
<dbReference type="PRINTS" id="PR00405">
    <property type="entry name" value="REVINTRACTNG"/>
</dbReference>
<proteinExistence type="predicted"/>
<dbReference type="GO" id="GO:0005096">
    <property type="term" value="F:GTPase activator activity"/>
    <property type="evidence" value="ECO:0007669"/>
    <property type="project" value="InterPro"/>
</dbReference>
<dbReference type="InterPro" id="IPR038508">
    <property type="entry name" value="ArfGAP_dom_sf"/>
</dbReference>
<dbReference type="STRING" id="5722.A2EE17"/>
<accession>A2EE17</accession>
<feature type="domain" description="PH" evidence="5">
    <location>
        <begin position="26"/>
        <end position="122"/>
    </location>
</feature>
<dbReference type="SUPFAM" id="SSF50729">
    <property type="entry name" value="PH domain-like"/>
    <property type="match status" value="1"/>
</dbReference>
<keyword evidence="8" id="KW-1185">Reference proteome</keyword>
<dbReference type="SMART" id="SM00248">
    <property type="entry name" value="ANK"/>
    <property type="match status" value="2"/>
</dbReference>
<dbReference type="AlphaFoldDB" id="A2EE17"/>
<dbReference type="Gene3D" id="1.10.220.150">
    <property type="entry name" value="Arf GTPase activating protein"/>
    <property type="match status" value="1"/>
</dbReference>
<dbReference type="VEuPathDB" id="TrichDB:TVAGG3_0889910"/>
<dbReference type="SUPFAM" id="SSF48403">
    <property type="entry name" value="Ankyrin repeat"/>
    <property type="match status" value="1"/>
</dbReference>
<dbReference type="GO" id="GO:0008270">
    <property type="term" value="F:zinc ion binding"/>
    <property type="evidence" value="ECO:0007669"/>
    <property type="project" value="UniProtKB-KW"/>
</dbReference>
<dbReference type="Pfam" id="PF00169">
    <property type="entry name" value="PH"/>
    <property type="match status" value="1"/>
</dbReference>
<dbReference type="InterPro" id="IPR037278">
    <property type="entry name" value="ARFGAP/RecO"/>
</dbReference>
<dbReference type="InterPro" id="IPR011993">
    <property type="entry name" value="PH-like_dom_sf"/>
</dbReference>
<dbReference type="Pfam" id="PF01412">
    <property type="entry name" value="ArfGap"/>
    <property type="match status" value="1"/>
</dbReference>
<keyword evidence="1" id="KW-0479">Metal-binding</keyword>
<dbReference type="CDD" id="cd08204">
    <property type="entry name" value="ArfGap"/>
    <property type="match status" value="1"/>
</dbReference>
<dbReference type="PANTHER" id="PTHR23180:SF160">
    <property type="entry name" value="ADP-RIBOSYLATION FACTOR GTPASE-ACTIVATING PROTEIN EFFECTOR PROTEIN 1"/>
    <property type="match status" value="1"/>
</dbReference>
<dbReference type="InterPro" id="IPR002110">
    <property type="entry name" value="Ankyrin_rpt"/>
</dbReference>
<protein>
    <submittedName>
        <fullName evidence="7">ARF GAP-like zinc finger-containing protein</fullName>
    </submittedName>
</protein>
<dbReference type="Gene3D" id="2.30.29.30">
    <property type="entry name" value="Pleckstrin-homology domain (PH domain)/Phosphotyrosine-binding domain (PTB)"/>
    <property type="match status" value="1"/>
</dbReference>
<dbReference type="SMART" id="SM00233">
    <property type="entry name" value="PH"/>
    <property type="match status" value="1"/>
</dbReference>
<dbReference type="OrthoDB" id="435430at2759"/>
<dbReference type="InParanoid" id="A2EE17"/>
<dbReference type="EMBL" id="DS113364">
    <property type="protein sequence ID" value="EAY09129.1"/>
    <property type="molecule type" value="Genomic_DNA"/>
</dbReference>
<dbReference type="PROSITE" id="PS50003">
    <property type="entry name" value="PH_DOMAIN"/>
    <property type="match status" value="1"/>
</dbReference>
<gene>
    <name evidence="7" type="ORF">TVAG_230890</name>
</gene>